<evidence type="ECO:0000313" key="3">
    <source>
        <dbReference type="Proteomes" id="UP000222168"/>
    </source>
</evidence>
<evidence type="ECO:0000313" key="2">
    <source>
        <dbReference type="EMBL" id="PHM61215.1"/>
    </source>
</evidence>
<keyword evidence="1" id="KW-0472">Membrane</keyword>
<gene>
    <name evidence="2" type="ORF">Xish_00337</name>
</gene>
<organism evidence="2 3">
    <name type="scientific">Xenorhabdus ishibashii</name>
    <dbReference type="NCBI Taxonomy" id="1034471"/>
    <lineage>
        <taxon>Bacteria</taxon>
        <taxon>Pseudomonadati</taxon>
        <taxon>Pseudomonadota</taxon>
        <taxon>Gammaproteobacteria</taxon>
        <taxon>Enterobacterales</taxon>
        <taxon>Morganellaceae</taxon>
        <taxon>Xenorhabdus</taxon>
    </lineage>
</organism>
<protein>
    <submittedName>
        <fullName evidence="2">Uncharacterized protein</fullName>
    </submittedName>
</protein>
<sequence length="265" mass="30482">MLGAALVLVVLVCGYFYTSNHLPSRFKQKEAIGWNAYFDVALNGSLFLIQGIALSIVVWIILFLLMFFLNIPLYLGCECTPFRFAFTIFNSSFLGLKMPLFLTLGMTIAICISSSRDAAKEFSNPEKRRKLYREIASHNSVEKILLESIDMGLLVLVSLKSRKVYVGMVDESRFESLDTATLVIFPFLSGYRDKDTLTFYIENNYAIHYFENNITFDSQPLSVYHYRHALPREQIESISLFDTSTYYAFQSKLKKEENKTLDMDK</sequence>
<dbReference type="EMBL" id="NJAK01000001">
    <property type="protein sequence ID" value="PHM61215.1"/>
    <property type="molecule type" value="Genomic_DNA"/>
</dbReference>
<keyword evidence="3" id="KW-1185">Reference proteome</keyword>
<keyword evidence="1" id="KW-1133">Transmembrane helix</keyword>
<proteinExistence type="predicted"/>
<dbReference type="AlphaFoldDB" id="A0A2D0KD25"/>
<reference evidence="2 3" key="1">
    <citation type="journal article" date="2017" name="Nat. Microbiol.">
        <title>Natural product diversity associated with the nematode symbionts Photorhabdus and Xenorhabdus.</title>
        <authorList>
            <person name="Tobias N.J."/>
            <person name="Wolff H."/>
            <person name="Djahanschiri B."/>
            <person name="Grundmann F."/>
            <person name="Kronenwerth M."/>
            <person name="Shi Y.M."/>
            <person name="Simonyi S."/>
            <person name="Grun P."/>
            <person name="Shapiro-Ilan D."/>
            <person name="Pidot S.J."/>
            <person name="Stinear T.P."/>
            <person name="Ebersberger I."/>
            <person name="Bode H.B."/>
        </authorList>
    </citation>
    <scope>NUCLEOTIDE SEQUENCE [LARGE SCALE GENOMIC DNA]</scope>
    <source>
        <strain evidence="2 3">DSM 22670</strain>
    </source>
</reference>
<feature type="transmembrane region" description="Helical" evidence="1">
    <location>
        <begin position="42"/>
        <end position="66"/>
    </location>
</feature>
<dbReference type="OrthoDB" id="6058926at2"/>
<accession>A0A2D0KD25</accession>
<evidence type="ECO:0000256" key="1">
    <source>
        <dbReference type="SAM" id="Phobius"/>
    </source>
</evidence>
<dbReference type="Proteomes" id="UP000222168">
    <property type="component" value="Unassembled WGS sequence"/>
</dbReference>
<comment type="caution">
    <text evidence="2">The sequence shown here is derived from an EMBL/GenBank/DDBJ whole genome shotgun (WGS) entry which is preliminary data.</text>
</comment>
<name>A0A2D0KD25_9GAMM</name>
<keyword evidence="1" id="KW-0812">Transmembrane</keyword>
<dbReference type="RefSeq" id="WP_099116409.1">
    <property type="nucleotide sequence ID" value="NZ_NJAK01000001.1"/>
</dbReference>